<dbReference type="InterPro" id="IPR053172">
    <property type="entry name" value="Tn903_transposase"/>
</dbReference>
<dbReference type="RefSeq" id="WP_338602891.1">
    <property type="nucleotide sequence ID" value="NZ_CP146016.1"/>
</dbReference>
<dbReference type="PANTHER" id="PTHR34631:SF3">
    <property type="entry name" value="ISSOD12 TRANSPOSASE TNPA_ISSOD12"/>
    <property type="match status" value="1"/>
</dbReference>
<name>A0AAX4L4H9_9CREN</name>
<gene>
    <name evidence="1" type="ORF">V6M85_03175</name>
</gene>
<dbReference type="EMBL" id="CP146016">
    <property type="protein sequence ID" value="WWQ61098.1"/>
    <property type="molecule type" value="Genomic_DNA"/>
</dbReference>
<dbReference type="PANTHER" id="PTHR34631">
    <property type="match status" value="1"/>
</dbReference>
<keyword evidence="2" id="KW-1185">Reference proteome</keyword>
<evidence type="ECO:0000313" key="2">
    <source>
        <dbReference type="Proteomes" id="UP001432202"/>
    </source>
</evidence>
<dbReference type="GeneID" id="89335737"/>
<dbReference type="AlphaFoldDB" id="A0AAX4L4H9"/>
<evidence type="ECO:0000313" key="1">
    <source>
        <dbReference type="EMBL" id="WWQ61098.1"/>
    </source>
</evidence>
<accession>A0AAX4L4H9</accession>
<dbReference type="Proteomes" id="UP001432202">
    <property type="component" value="Chromosome"/>
</dbReference>
<reference evidence="1 2" key="1">
    <citation type="submission" date="2024-02" db="EMBL/GenBank/DDBJ databases">
        <title>STSV induces naive adaptation in Sulfolobus.</title>
        <authorList>
            <person name="Xiang X."/>
            <person name="Song M."/>
        </authorList>
    </citation>
    <scope>NUCLEOTIDE SEQUENCE [LARGE SCALE GENOMIC DNA]</scope>
    <source>
        <strain evidence="1 2">RT2</strain>
    </source>
</reference>
<organism evidence="1 2">
    <name type="scientific">Sulfolobus tengchongensis</name>
    <dbReference type="NCBI Taxonomy" id="207809"/>
    <lineage>
        <taxon>Archaea</taxon>
        <taxon>Thermoproteota</taxon>
        <taxon>Thermoprotei</taxon>
        <taxon>Sulfolobales</taxon>
        <taxon>Sulfolobaceae</taxon>
        <taxon>Sulfolobus</taxon>
    </lineage>
</organism>
<protein>
    <submittedName>
        <fullName evidence="1">Uncharacterized protein</fullName>
    </submittedName>
</protein>
<proteinExistence type="predicted"/>
<sequence>MGKIPIYLDYKTIHLRLKNMQLDYNKVKDEVELISDGTGISVEQGGKYIRAKWKKGGKGKFLKIVVHVDANSMKVLKAEVENSEVKSAVKEVSEEGGRVTKFYGDKAYDFIYDLVPDST</sequence>